<sequence>MRGLTMMVDRGGTPAMMVATRGGALGDNRLGTVDLVVSDDD</sequence>
<protein>
    <submittedName>
        <fullName evidence="1">Uncharacterized protein</fullName>
    </submittedName>
</protein>
<dbReference type="AlphaFoldDB" id="A0ABD3CXE9"/>
<evidence type="ECO:0000313" key="2">
    <source>
        <dbReference type="Proteomes" id="UP001632038"/>
    </source>
</evidence>
<evidence type="ECO:0000313" key="1">
    <source>
        <dbReference type="EMBL" id="KAL3634673.1"/>
    </source>
</evidence>
<keyword evidence="2" id="KW-1185">Reference proteome</keyword>
<dbReference type="EMBL" id="JAVIJP010000028">
    <property type="protein sequence ID" value="KAL3634673.1"/>
    <property type="molecule type" value="Genomic_DNA"/>
</dbReference>
<organism evidence="1 2">
    <name type="scientific">Castilleja foliolosa</name>
    <dbReference type="NCBI Taxonomy" id="1961234"/>
    <lineage>
        <taxon>Eukaryota</taxon>
        <taxon>Viridiplantae</taxon>
        <taxon>Streptophyta</taxon>
        <taxon>Embryophyta</taxon>
        <taxon>Tracheophyta</taxon>
        <taxon>Spermatophyta</taxon>
        <taxon>Magnoliopsida</taxon>
        <taxon>eudicotyledons</taxon>
        <taxon>Gunneridae</taxon>
        <taxon>Pentapetalae</taxon>
        <taxon>asterids</taxon>
        <taxon>lamiids</taxon>
        <taxon>Lamiales</taxon>
        <taxon>Orobanchaceae</taxon>
        <taxon>Pedicularideae</taxon>
        <taxon>Castillejinae</taxon>
        <taxon>Castilleja</taxon>
    </lineage>
</organism>
<proteinExistence type="predicted"/>
<name>A0ABD3CXE9_9LAMI</name>
<dbReference type="Proteomes" id="UP001632038">
    <property type="component" value="Unassembled WGS sequence"/>
</dbReference>
<gene>
    <name evidence="1" type="ORF">CASFOL_021727</name>
</gene>
<comment type="caution">
    <text evidence="1">The sequence shown here is derived from an EMBL/GenBank/DDBJ whole genome shotgun (WGS) entry which is preliminary data.</text>
</comment>
<reference evidence="2" key="1">
    <citation type="journal article" date="2024" name="IScience">
        <title>Strigolactones Initiate the Formation of Haustorium-like Structures in Castilleja.</title>
        <authorList>
            <person name="Buerger M."/>
            <person name="Peterson D."/>
            <person name="Chory J."/>
        </authorList>
    </citation>
    <scope>NUCLEOTIDE SEQUENCE [LARGE SCALE GENOMIC DNA]</scope>
</reference>
<accession>A0ABD3CXE9</accession>